<proteinExistence type="predicted"/>
<dbReference type="EMBL" id="OZ021736">
    <property type="protein sequence ID" value="CAK9314076.1"/>
    <property type="molecule type" value="Genomic_DNA"/>
</dbReference>
<protein>
    <submittedName>
        <fullName evidence="1">Uncharacterized protein</fullName>
    </submittedName>
</protein>
<keyword evidence="2" id="KW-1185">Reference proteome</keyword>
<accession>A0ABP0Y4J4</accession>
<name>A0ABP0Y4J4_9ROSI</name>
<gene>
    <name evidence="1" type="ORF">CITCOLO1_LOCUS5817</name>
</gene>
<sequence>MEKVARGRPFVTTTLHRSPENSIYGVSMGGVKLSEGIGRWEGPIESLARPYFAIGIADANRLSNLVLFRALNPLLKSRRQLRPLPFILFGSSYSPPIAVAIFDFL</sequence>
<reference evidence="1 2" key="1">
    <citation type="submission" date="2024-03" db="EMBL/GenBank/DDBJ databases">
        <authorList>
            <person name="Gkanogiannis A."/>
            <person name="Becerra Lopez-Lavalle L."/>
        </authorList>
    </citation>
    <scope>NUCLEOTIDE SEQUENCE [LARGE SCALE GENOMIC DNA]</scope>
</reference>
<evidence type="ECO:0000313" key="2">
    <source>
        <dbReference type="Proteomes" id="UP001642487"/>
    </source>
</evidence>
<organism evidence="1 2">
    <name type="scientific">Citrullus colocynthis</name>
    <name type="common">colocynth</name>
    <dbReference type="NCBI Taxonomy" id="252529"/>
    <lineage>
        <taxon>Eukaryota</taxon>
        <taxon>Viridiplantae</taxon>
        <taxon>Streptophyta</taxon>
        <taxon>Embryophyta</taxon>
        <taxon>Tracheophyta</taxon>
        <taxon>Spermatophyta</taxon>
        <taxon>Magnoliopsida</taxon>
        <taxon>eudicotyledons</taxon>
        <taxon>Gunneridae</taxon>
        <taxon>Pentapetalae</taxon>
        <taxon>rosids</taxon>
        <taxon>fabids</taxon>
        <taxon>Cucurbitales</taxon>
        <taxon>Cucurbitaceae</taxon>
        <taxon>Benincaseae</taxon>
        <taxon>Citrullus</taxon>
    </lineage>
</organism>
<evidence type="ECO:0000313" key="1">
    <source>
        <dbReference type="EMBL" id="CAK9314076.1"/>
    </source>
</evidence>
<dbReference type="Proteomes" id="UP001642487">
    <property type="component" value="Chromosome 2"/>
</dbReference>